<feature type="domain" description="Mur ligase central" evidence="12">
    <location>
        <begin position="112"/>
        <end position="292"/>
    </location>
</feature>
<evidence type="ECO:0000256" key="6">
    <source>
        <dbReference type="ARBA" id="ARBA00022741"/>
    </source>
</evidence>
<dbReference type="Pfam" id="PF21799">
    <property type="entry name" value="MurD-like_N"/>
    <property type="match status" value="1"/>
</dbReference>
<dbReference type="GO" id="GO:0008764">
    <property type="term" value="F:UDP-N-acetylmuramoylalanine-D-glutamate ligase activity"/>
    <property type="evidence" value="ECO:0007669"/>
    <property type="project" value="UniProtKB-UniRule"/>
</dbReference>
<dbReference type="PANTHER" id="PTHR43692:SF1">
    <property type="entry name" value="UDP-N-ACETYLMURAMOYLALANINE--D-GLUTAMATE LIGASE"/>
    <property type="match status" value="1"/>
</dbReference>
<dbReference type="PROSITE" id="PS01011">
    <property type="entry name" value="FOLYLPOLYGLU_SYNT_1"/>
    <property type="match status" value="1"/>
</dbReference>
<dbReference type="AlphaFoldDB" id="A0A1F5REN0"/>
<keyword evidence="4 9" id="KW-0436">Ligase</keyword>
<protein>
    <recommendedName>
        <fullName evidence="9 10">UDP-N-acetylmuramoylalanine--D-glutamate ligase</fullName>
        <ecNumber evidence="9 10">6.3.2.9</ecNumber>
    </recommendedName>
    <alternativeName>
        <fullName evidence="9">D-glutamic acid-adding enzyme</fullName>
    </alternativeName>
    <alternativeName>
        <fullName evidence="9">UDP-N-acetylmuramoyl-L-alanyl-D-glutamate synthetase</fullName>
    </alternativeName>
</protein>
<dbReference type="GO" id="GO:0005524">
    <property type="term" value="F:ATP binding"/>
    <property type="evidence" value="ECO:0007669"/>
    <property type="project" value="UniProtKB-UniRule"/>
</dbReference>
<dbReference type="EMBL" id="MFFM01000028">
    <property type="protein sequence ID" value="OGF12899.1"/>
    <property type="molecule type" value="Genomic_DNA"/>
</dbReference>
<dbReference type="SUPFAM" id="SSF53623">
    <property type="entry name" value="MurD-like peptide ligases, catalytic domain"/>
    <property type="match status" value="1"/>
</dbReference>
<comment type="pathway">
    <text evidence="2 9 10">Cell wall biogenesis; peptidoglycan biosynthesis.</text>
</comment>
<evidence type="ECO:0000256" key="2">
    <source>
        <dbReference type="ARBA" id="ARBA00004752"/>
    </source>
</evidence>
<keyword evidence="5 9" id="KW-0132">Cell division</keyword>
<comment type="function">
    <text evidence="9 10">Cell wall formation. Catalyzes the addition of glutamate to the nucleotide precursor UDP-N-acetylmuramoyl-L-alanine (UMA).</text>
</comment>
<dbReference type="GO" id="GO:0071555">
    <property type="term" value="P:cell wall organization"/>
    <property type="evidence" value="ECO:0007669"/>
    <property type="project" value="UniProtKB-KW"/>
</dbReference>
<keyword evidence="8 9" id="KW-0131">Cell cycle</keyword>
<dbReference type="InterPro" id="IPR004101">
    <property type="entry name" value="Mur_ligase_C"/>
</dbReference>
<sequence length="454" mass="48449">MKLDLANKKVSVVGLARSGMAAVGLLKKSGADVFASDFKSIAPEELKELDGMGVAHETGGHTEKLLDSQMIVISPGVRADIPILQRAARMGIEVIGEIELAYRAIESRIIAVTGTNGKSTTVSMIGSILKNAGKDVHIGGNLAPGRPLCQLAGETRPDSIIVAEVSTFQIETIKTFKPYIGVVTNISPDHLDRHPDFESYARLKGELLKNQDETDHSVLNLDDLNVQKYCSGYRGSRLGFSLIDPVEKGSWWDGRSLYLAQDKKSRKILDTAELKIPGKHNISNALAAIAAASVLDVPSSSLASGLASFRGVPHRLEEVATVKGIRYINNSMCTNNDAGISSLRAFDVPLVVIAGGKEKGTDLSGFVAEISQRARAAVLIGEARERLKAELDSLGFSRVVLAGNMSDAVKLASQQANAGDAVILAPGCASFDMFRDFEDRGEQFKQAVHNLGGG</sequence>
<dbReference type="GO" id="GO:0009252">
    <property type="term" value="P:peptidoglycan biosynthetic process"/>
    <property type="evidence" value="ECO:0007669"/>
    <property type="project" value="UniProtKB-UniRule"/>
</dbReference>
<dbReference type="EC" id="6.3.2.9" evidence="9 10"/>
<keyword evidence="9 10" id="KW-0133">Cell shape</keyword>
<name>A0A1F5REN0_9BACT</name>
<evidence type="ECO:0000313" key="14">
    <source>
        <dbReference type="Proteomes" id="UP000177230"/>
    </source>
</evidence>
<keyword evidence="6 9" id="KW-0547">Nucleotide-binding</keyword>
<feature type="binding site" evidence="9">
    <location>
        <begin position="114"/>
        <end position="120"/>
    </location>
    <ligand>
        <name>ATP</name>
        <dbReference type="ChEBI" id="CHEBI:30616"/>
    </ligand>
</feature>
<evidence type="ECO:0000256" key="5">
    <source>
        <dbReference type="ARBA" id="ARBA00022618"/>
    </source>
</evidence>
<comment type="catalytic activity">
    <reaction evidence="9 10">
        <text>UDP-N-acetyl-alpha-D-muramoyl-L-alanine + D-glutamate + ATP = UDP-N-acetyl-alpha-D-muramoyl-L-alanyl-D-glutamate + ADP + phosphate + H(+)</text>
        <dbReference type="Rhea" id="RHEA:16429"/>
        <dbReference type="ChEBI" id="CHEBI:15378"/>
        <dbReference type="ChEBI" id="CHEBI:29986"/>
        <dbReference type="ChEBI" id="CHEBI:30616"/>
        <dbReference type="ChEBI" id="CHEBI:43474"/>
        <dbReference type="ChEBI" id="CHEBI:83898"/>
        <dbReference type="ChEBI" id="CHEBI:83900"/>
        <dbReference type="ChEBI" id="CHEBI:456216"/>
        <dbReference type="EC" id="6.3.2.9"/>
    </reaction>
</comment>
<evidence type="ECO:0000256" key="8">
    <source>
        <dbReference type="ARBA" id="ARBA00023306"/>
    </source>
</evidence>
<dbReference type="Pfam" id="PF02875">
    <property type="entry name" value="Mur_ligase_C"/>
    <property type="match status" value="1"/>
</dbReference>
<keyword evidence="3 9" id="KW-0963">Cytoplasm</keyword>
<proteinExistence type="inferred from homology"/>
<evidence type="ECO:0000256" key="9">
    <source>
        <dbReference type="HAMAP-Rule" id="MF_00639"/>
    </source>
</evidence>
<dbReference type="InterPro" id="IPR018109">
    <property type="entry name" value="Folylpolyglutamate_synth_CS"/>
</dbReference>
<dbReference type="NCBIfam" id="TIGR01087">
    <property type="entry name" value="murD"/>
    <property type="match status" value="1"/>
</dbReference>
<dbReference type="PANTHER" id="PTHR43692">
    <property type="entry name" value="UDP-N-ACETYLMURAMOYLALANINE--D-GLUTAMATE LIGASE"/>
    <property type="match status" value="1"/>
</dbReference>
<dbReference type="Pfam" id="PF08245">
    <property type="entry name" value="Mur_ligase_M"/>
    <property type="match status" value="1"/>
</dbReference>
<dbReference type="GO" id="GO:0005737">
    <property type="term" value="C:cytoplasm"/>
    <property type="evidence" value="ECO:0007669"/>
    <property type="project" value="UniProtKB-SubCell"/>
</dbReference>
<dbReference type="GO" id="GO:0004326">
    <property type="term" value="F:tetrahydrofolylpolyglutamate synthase activity"/>
    <property type="evidence" value="ECO:0007669"/>
    <property type="project" value="InterPro"/>
</dbReference>
<evidence type="ECO:0000259" key="11">
    <source>
        <dbReference type="Pfam" id="PF02875"/>
    </source>
</evidence>
<accession>A0A1F5REN0</accession>
<dbReference type="GO" id="GO:0008360">
    <property type="term" value="P:regulation of cell shape"/>
    <property type="evidence" value="ECO:0007669"/>
    <property type="project" value="UniProtKB-KW"/>
</dbReference>
<dbReference type="InterPro" id="IPR013221">
    <property type="entry name" value="Mur_ligase_cen"/>
</dbReference>
<dbReference type="HAMAP" id="MF_00639">
    <property type="entry name" value="MurD"/>
    <property type="match status" value="1"/>
</dbReference>
<feature type="domain" description="Mur ligase C-terminal" evidence="11">
    <location>
        <begin position="314"/>
        <end position="427"/>
    </location>
</feature>
<comment type="caution">
    <text evidence="13">The sequence shown here is derived from an EMBL/GenBank/DDBJ whole genome shotgun (WGS) entry which is preliminary data.</text>
</comment>
<keyword evidence="7 9" id="KW-0067">ATP-binding</keyword>
<evidence type="ECO:0000256" key="10">
    <source>
        <dbReference type="RuleBase" id="RU003664"/>
    </source>
</evidence>
<evidence type="ECO:0000256" key="3">
    <source>
        <dbReference type="ARBA" id="ARBA00022490"/>
    </source>
</evidence>
<evidence type="ECO:0000259" key="12">
    <source>
        <dbReference type="Pfam" id="PF08245"/>
    </source>
</evidence>
<evidence type="ECO:0000256" key="1">
    <source>
        <dbReference type="ARBA" id="ARBA00004496"/>
    </source>
</evidence>
<keyword evidence="9 10" id="KW-0573">Peptidoglycan synthesis</keyword>
<dbReference type="Gene3D" id="3.40.50.720">
    <property type="entry name" value="NAD(P)-binding Rossmann-like Domain"/>
    <property type="match status" value="1"/>
</dbReference>
<reference evidence="13 14" key="1">
    <citation type="journal article" date="2016" name="Nat. Commun.">
        <title>Thousands of microbial genomes shed light on interconnected biogeochemical processes in an aquifer system.</title>
        <authorList>
            <person name="Anantharaman K."/>
            <person name="Brown C.T."/>
            <person name="Hug L.A."/>
            <person name="Sharon I."/>
            <person name="Castelle C.J."/>
            <person name="Probst A.J."/>
            <person name="Thomas B.C."/>
            <person name="Singh A."/>
            <person name="Wilkins M.J."/>
            <person name="Karaoz U."/>
            <person name="Brodie E.L."/>
            <person name="Williams K.H."/>
            <person name="Hubbard S.S."/>
            <person name="Banfield J.F."/>
        </authorList>
    </citation>
    <scope>NUCLEOTIDE SEQUENCE [LARGE SCALE GENOMIC DNA]</scope>
</reference>
<evidence type="ECO:0000256" key="7">
    <source>
        <dbReference type="ARBA" id="ARBA00022840"/>
    </source>
</evidence>
<dbReference type="SUPFAM" id="SSF51984">
    <property type="entry name" value="MurCD N-terminal domain"/>
    <property type="match status" value="1"/>
</dbReference>
<dbReference type="InterPro" id="IPR036565">
    <property type="entry name" value="Mur-like_cat_sf"/>
</dbReference>
<dbReference type="Gene3D" id="3.40.1190.10">
    <property type="entry name" value="Mur-like, catalytic domain"/>
    <property type="match status" value="1"/>
</dbReference>
<comment type="subcellular location">
    <subcellularLocation>
        <location evidence="1 9 10">Cytoplasm</location>
    </subcellularLocation>
</comment>
<evidence type="ECO:0000256" key="4">
    <source>
        <dbReference type="ARBA" id="ARBA00022598"/>
    </source>
</evidence>
<evidence type="ECO:0000313" key="13">
    <source>
        <dbReference type="EMBL" id="OGF12899.1"/>
    </source>
</evidence>
<dbReference type="Gene3D" id="3.90.190.20">
    <property type="entry name" value="Mur ligase, C-terminal domain"/>
    <property type="match status" value="1"/>
</dbReference>
<gene>
    <name evidence="9" type="primary">murD</name>
    <name evidence="13" type="ORF">A2024_11775</name>
</gene>
<dbReference type="UniPathway" id="UPA00219"/>
<dbReference type="InterPro" id="IPR005762">
    <property type="entry name" value="MurD"/>
</dbReference>
<dbReference type="Proteomes" id="UP000177230">
    <property type="component" value="Unassembled WGS sequence"/>
</dbReference>
<comment type="similarity">
    <text evidence="9">Belongs to the MurCDEF family.</text>
</comment>
<keyword evidence="9 10" id="KW-0961">Cell wall biogenesis/degradation</keyword>
<dbReference type="GO" id="GO:0051301">
    <property type="term" value="P:cell division"/>
    <property type="evidence" value="ECO:0007669"/>
    <property type="project" value="UniProtKB-KW"/>
</dbReference>
<dbReference type="SUPFAM" id="SSF53244">
    <property type="entry name" value="MurD-like peptide ligases, peptide-binding domain"/>
    <property type="match status" value="1"/>
</dbReference>
<dbReference type="InterPro" id="IPR036615">
    <property type="entry name" value="Mur_ligase_C_dom_sf"/>
</dbReference>
<organism evidence="13 14">
    <name type="scientific">Candidatus Edwardsbacteria bacterium GWF2_54_11</name>
    <dbReference type="NCBI Taxonomy" id="1817851"/>
    <lineage>
        <taxon>Bacteria</taxon>
        <taxon>Candidatus Edwardsiibacteriota</taxon>
    </lineage>
</organism>